<dbReference type="InterPro" id="IPR008928">
    <property type="entry name" value="6-hairpin_glycosidase_sf"/>
</dbReference>
<keyword evidence="4" id="KW-1185">Reference proteome</keyword>
<accession>A0A811N423</accession>
<dbReference type="Pfam" id="PF21307">
    <property type="entry name" value="Glyco_hydro_95_C"/>
    <property type="match status" value="1"/>
</dbReference>
<feature type="domain" description="Glycosyl hydrolase family 95 catalytic" evidence="2">
    <location>
        <begin position="37"/>
        <end position="218"/>
    </location>
</feature>
<dbReference type="Gene3D" id="1.50.10.10">
    <property type="match status" value="2"/>
</dbReference>
<dbReference type="Pfam" id="PF22124">
    <property type="entry name" value="Glyco_hydro_95_cat"/>
    <property type="match status" value="1"/>
</dbReference>
<dbReference type="InterPro" id="IPR049053">
    <property type="entry name" value="AFCA-like_C"/>
</dbReference>
<feature type="domain" description="Alpha fucosidase A-like C-terminal" evidence="1">
    <location>
        <begin position="220"/>
        <end position="282"/>
    </location>
</feature>
<gene>
    <name evidence="3" type="ORF">NCGR_LOCUS14005</name>
</gene>
<dbReference type="Proteomes" id="UP000604825">
    <property type="component" value="Unassembled WGS sequence"/>
</dbReference>
<evidence type="ECO:0000313" key="3">
    <source>
        <dbReference type="EMBL" id="CAD6220540.1"/>
    </source>
</evidence>
<evidence type="ECO:0000259" key="2">
    <source>
        <dbReference type="Pfam" id="PF22124"/>
    </source>
</evidence>
<evidence type="ECO:0000259" key="1">
    <source>
        <dbReference type="Pfam" id="PF21307"/>
    </source>
</evidence>
<dbReference type="EMBL" id="CAJGYO010000003">
    <property type="protein sequence ID" value="CAD6220540.1"/>
    <property type="molecule type" value="Genomic_DNA"/>
</dbReference>
<name>A0A811N423_9POAL</name>
<dbReference type="GO" id="GO:0005975">
    <property type="term" value="P:carbohydrate metabolic process"/>
    <property type="evidence" value="ECO:0007669"/>
    <property type="project" value="InterPro"/>
</dbReference>
<organism evidence="3 4">
    <name type="scientific">Miscanthus lutarioriparius</name>
    <dbReference type="NCBI Taxonomy" id="422564"/>
    <lineage>
        <taxon>Eukaryota</taxon>
        <taxon>Viridiplantae</taxon>
        <taxon>Streptophyta</taxon>
        <taxon>Embryophyta</taxon>
        <taxon>Tracheophyta</taxon>
        <taxon>Spermatophyta</taxon>
        <taxon>Magnoliopsida</taxon>
        <taxon>Liliopsida</taxon>
        <taxon>Poales</taxon>
        <taxon>Poaceae</taxon>
        <taxon>PACMAD clade</taxon>
        <taxon>Panicoideae</taxon>
        <taxon>Andropogonodae</taxon>
        <taxon>Andropogoneae</taxon>
        <taxon>Saccharinae</taxon>
        <taxon>Miscanthus</taxon>
    </lineage>
</organism>
<proteinExistence type="predicted"/>
<dbReference type="PANTHER" id="PTHR31084:SF17">
    <property type="entry name" value="GLYCOSYL HYDROLASE FAMILY 95 N-TERMINAL DOMAIN-CONTAINING PROTEIN"/>
    <property type="match status" value="1"/>
</dbReference>
<dbReference type="InterPro" id="IPR012341">
    <property type="entry name" value="6hp_glycosidase-like_sf"/>
</dbReference>
<sequence length="311" mass="35708">MGGAWLCTHLWEHYQFSLDKDLEATYKPIPQHLRSMLSQLLTILEKSDTDLVEKIKKALPRLPPIQIARDNTIMEWALDFQDPEVHHRHLSHLFGLYPGHTITLENNPDVCGAVSNSLYKRGLHNFTKLHAFYIPGISLYHCIQRRWPRMVNNMEDGPLGTSYEQRECIQNGPEVDHFGSPGEKVQFEGGLYNNLWTAHPPFQIDANFGFTAAIAEMLVQSTQNDLYLLPALPRDKWPRGCAKGLRARGDVTVNICWDEGELQEAMLWSKNRNSVTRLHYGERVTSVRVRCGTVYRFNRGLQCLEAWPLGK</sequence>
<dbReference type="PANTHER" id="PTHR31084">
    <property type="entry name" value="ALPHA-L-FUCOSIDASE 2"/>
    <property type="match status" value="1"/>
</dbReference>
<dbReference type="OrthoDB" id="2848340at2759"/>
<dbReference type="GO" id="GO:0004560">
    <property type="term" value="F:alpha-L-fucosidase activity"/>
    <property type="evidence" value="ECO:0007669"/>
    <property type="project" value="TreeGrafter"/>
</dbReference>
<dbReference type="InterPro" id="IPR054363">
    <property type="entry name" value="GH95_cat"/>
</dbReference>
<comment type="caution">
    <text evidence="3">The sequence shown here is derived from an EMBL/GenBank/DDBJ whole genome shotgun (WGS) entry which is preliminary data.</text>
</comment>
<dbReference type="AlphaFoldDB" id="A0A811N423"/>
<protein>
    <submittedName>
        <fullName evidence="3">Uncharacterized protein</fullName>
    </submittedName>
</protein>
<reference evidence="3" key="1">
    <citation type="submission" date="2020-10" db="EMBL/GenBank/DDBJ databases">
        <authorList>
            <person name="Han B."/>
            <person name="Lu T."/>
            <person name="Zhao Q."/>
            <person name="Huang X."/>
            <person name="Zhao Y."/>
        </authorList>
    </citation>
    <scope>NUCLEOTIDE SEQUENCE</scope>
</reference>
<dbReference type="SUPFAM" id="SSF48208">
    <property type="entry name" value="Six-hairpin glycosidases"/>
    <property type="match status" value="1"/>
</dbReference>
<evidence type="ECO:0000313" key="4">
    <source>
        <dbReference type="Proteomes" id="UP000604825"/>
    </source>
</evidence>